<feature type="transmembrane region" description="Helical" evidence="6">
    <location>
        <begin position="123"/>
        <end position="143"/>
    </location>
</feature>
<comment type="caution">
    <text evidence="6">Lacks conserved residue(s) required for the propagation of feature annotation.</text>
</comment>
<dbReference type="AlphaFoldDB" id="A0AAX4H4J0"/>
<keyword evidence="2 6" id="KW-0812">Transmembrane</keyword>
<dbReference type="GO" id="GO:0008610">
    <property type="term" value="P:lipid biosynthetic process"/>
    <property type="evidence" value="ECO:0007669"/>
    <property type="project" value="TreeGrafter"/>
</dbReference>
<reference evidence="8 9" key="1">
    <citation type="submission" date="2023-10" db="EMBL/GenBank/DDBJ databases">
        <title>Draft Genome Sequence of Candida saopaulonensis from a very Premature Infant with Sepsis.</title>
        <authorList>
            <person name="Ning Y."/>
            <person name="Dai R."/>
            <person name="Xiao M."/>
            <person name="Xu Y."/>
            <person name="Yan Q."/>
            <person name="Zhang L."/>
        </authorList>
    </citation>
    <scope>NUCLEOTIDE SEQUENCE [LARGE SCALE GENOMIC DNA]</scope>
    <source>
        <strain evidence="8 9">19XY460</strain>
    </source>
</reference>
<dbReference type="Gene3D" id="1.20.144.10">
    <property type="entry name" value="Phosphatidic acid phosphatase type 2/haloperoxidase"/>
    <property type="match status" value="1"/>
</dbReference>
<proteinExistence type="inferred from homology"/>
<dbReference type="InterPro" id="IPR000326">
    <property type="entry name" value="PAP2/HPO"/>
</dbReference>
<evidence type="ECO:0000313" key="8">
    <source>
        <dbReference type="EMBL" id="WPK23234.1"/>
    </source>
</evidence>
<dbReference type="EC" id="3.6.1.43" evidence="6"/>
<dbReference type="InterPro" id="IPR039667">
    <property type="entry name" value="Dolichyldiphosphatase_PAP2"/>
</dbReference>
<protein>
    <recommendedName>
        <fullName evidence="6">Dolichyldiphosphatase</fullName>
        <ecNumber evidence="6">3.6.1.43</ecNumber>
    </recommendedName>
</protein>
<dbReference type="CDD" id="cd03382">
    <property type="entry name" value="PAP2_dolichyldiphosphatase"/>
    <property type="match status" value="1"/>
</dbReference>
<dbReference type="Proteomes" id="UP001338582">
    <property type="component" value="Chromosome 1"/>
</dbReference>
<dbReference type="Pfam" id="PF01569">
    <property type="entry name" value="PAP2"/>
    <property type="match status" value="1"/>
</dbReference>
<name>A0AAX4H4J0_9ASCO</name>
<evidence type="ECO:0000256" key="5">
    <source>
        <dbReference type="ARBA" id="ARBA00023136"/>
    </source>
</evidence>
<feature type="domain" description="Phosphatidic acid phosphatase type 2/haloperoxidase" evidence="7">
    <location>
        <begin position="50"/>
        <end position="166"/>
    </location>
</feature>
<keyword evidence="5 6" id="KW-0472">Membrane</keyword>
<evidence type="ECO:0000256" key="3">
    <source>
        <dbReference type="ARBA" id="ARBA00022801"/>
    </source>
</evidence>
<organism evidence="8 9">
    <name type="scientific">Australozyma saopauloensis</name>
    <dbReference type="NCBI Taxonomy" id="291208"/>
    <lineage>
        <taxon>Eukaryota</taxon>
        <taxon>Fungi</taxon>
        <taxon>Dikarya</taxon>
        <taxon>Ascomycota</taxon>
        <taxon>Saccharomycotina</taxon>
        <taxon>Pichiomycetes</taxon>
        <taxon>Metschnikowiaceae</taxon>
        <taxon>Australozyma</taxon>
    </lineage>
</organism>
<dbReference type="SUPFAM" id="SSF48317">
    <property type="entry name" value="Acid phosphatase/Vanadium-dependent haloperoxidase"/>
    <property type="match status" value="1"/>
</dbReference>
<keyword evidence="3 6" id="KW-0378">Hydrolase</keyword>
<comment type="function">
    <text evidence="6">Required for efficient N-glycosylation. Necessary for maintaining optimal levels of dolichol-linked oligosaccharides. Hydrolyzes dolichyl pyrophosphate at a very high rate and dolichyl monophosphate at a much lower rate. Does not act on phosphatidate.</text>
</comment>
<accession>A0AAX4H4J0</accession>
<comment type="catalytic activity">
    <reaction evidence="6">
        <text>a di-trans,poly-cis-dolichyl diphosphate + H2O = a di-trans,poly-cis-dolichyl phosphate + phosphate + H(+)</text>
        <dbReference type="Rhea" id="RHEA:14385"/>
        <dbReference type="Rhea" id="RHEA-COMP:19498"/>
        <dbReference type="Rhea" id="RHEA-COMP:19506"/>
        <dbReference type="ChEBI" id="CHEBI:15377"/>
        <dbReference type="ChEBI" id="CHEBI:15378"/>
        <dbReference type="ChEBI" id="CHEBI:43474"/>
        <dbReference type="ChEBI" id="CHEBI:57497"/>
        <dbReference type="ChEBI" id="CHEBI:57683"/>
        <dbReference type="EC" id="3.6.1.43"/>
    </reaction>
</comment>
<dbReference type="GO" id="GO:0047874">
    <property type="term" value="F:dolichyldiphosphatase activity"/>
    <property type="evidence" value="ECO:0007669"/>
    <property type="project" value="UniProtKB-UniRule"/>
</dbReference>
<gene>
    <name evidence="8" type="ORF">PUMCH_000463</name>
</gene>
<comment type="subcellular location">
    <subcellularLocation>
        <location evidence="6">Endoplasmic reticulum membrane</location>
        <topology evidence="6">Multi-pass membrane protein</topology>
    </subcellularLocation>
    <subcellularLocation>
        <location evidence="1">Membrane</location>
        <topology evidence="1">Multi-pass membrane protein</topology>
    </subcellularLocation>
</comment>
<evidence type="ECO:0000256" key="1">
    <source>
        <dbReference type="ARBA" id="ARBA00004141"/>
    </source>
</evidence>
<evidence type="ECO:0000256" key="2">
    <source>
        <dbReference type="ARBA" id="ARBA00022692"/>
    </source>
</evidence>
<evidence type="ECO:0000313" key="9">
    <source>
        <dbReference type="Proteomes" id="UP001338582"/>
    </source>
</evidence>
<dbReference type="PANTHER" id="PTHR11247">
    <property type="entry name" value="PALMITOYL-PROTEIN THIOESTERASE/DOLICHYLDIPHOSPHATASE 1"/>
    <property type="match status" value="1"/>
</dbReference>
<evidence type="ECO:0000259" key="7">
    <source>
        <dbReference type="SMART" id="SM00014"/>
    </source>
</evidence>
<dbReference type="GO" id="GO:0006487">
    <property type="term" value="P:protein N-linked glycosylation"/>
    <property type="evidence" value="ECO:0007669"/>
    <property type="project" value="UniProtKB-UniRule"/>
</dbReference>
<evidence type="ECO:0000256" key="6">
    <source>
        <dbReference type="RuleBase" id="RU367078"/>
    </source>
</evidence>
<dbReference type="RefSeq" id="XP_062875621.1">
    <property type="nucleotide sequence ID" value="XM_063019551.1"/>
</dbReference>
<dbReference type="GeneID" id="88171532"/>
<keyword evidence="9" id="KW-1185">Reference proteome</keyword>
<keyword evidence="6" id="KW-0256">Endoplasmic reticulum</keyword>
<keyword evidence="4 6" id="KW-1133">Transmembrane helix</keyword>
<dbReference type="SMART" id="SM00014">
    <property type="entry name" value="acidPPc"/>
    <property type="match status" value="1"/>
</dbReference>
<evidence type="ECO:0000256" key="4">
    <source>
        <dbReference type="ARBA" id="ARBA00022989"/>
    </source>
</evidence>
<feature type="transmembrane region" description="Helical" evidence="6">
    <location>
        <begin position="20"/>
        <end position="44"/>
    </location>
</feature>
<dbReference type="GO" id="GO:0005789">
    <property type="term" value="C:endoplasmic reticulum membrane"/>
    <property type="evidence" value="ECO:0007669"/>
    <property type="project" value="UniProtKB-SubCell"/>
</dbReference>
<dbReference type="KEGG" id="asau:88171532"/>
<dbReference type="PANTHER" id="PTHR11247:SF1">
    <property type="entry name" value="DOLICHYLDIPHOSPHATASE 1"/>
    <property type="match status" value="1"/>
</dbReference>
<dbReference type="InterPro" id="IPR036938">
    <property type="entry name" value="PAP2/HPO_sf"/>
</dbReference>
<sequence length="219" mass="24889">MSQYISFDDTHIVYDSNDPFGLLAVHFSLLPIYLMVFYASWFIITREIEPVVAVGGQLVSEGINKILKRIFRQARPDFHIGFGGGKALSYGMPSAHSQFMGFFAAYYTVMACTSTPLLRNCKVLVGLGLLTACSGVACSRWYLMYHSVEQVFAGMFFGMTVGSVYGAIVVVLRDIGLVDWVLLWRIVRLFWIKDSYYHNYKLFETEYKEVEAAKQKKCN</sequence>
<dbReference type="EMBL" id="CP138894">
    <property type="protein sequence ID" value="WPK23234.1"/>
    <property type="molecule type" value="Genomic_DNA"/>
</dbReference>
<comment type="pathway">
    <text evidence="6">Protein modification; protein glycosylation.</text>
</comment>
<comment type="similarity">
    <text evidence="6">Belongs to the dolichyldiphosphatase family.</text>
</comment>